<dbReference type="AlphaFoldDB" id="A0A4U1MHA4"/>
<reference evidence="9 10" key="1">
    <citation type="submission" date="2019-04" db="EMBL/GenBank/DDBJ databases">
        <title>Genome sequence of Bacillus hwajinpoensis strain Y2.</title>
        <authorList>
            <person name="Fair J.L."/>
            <person name="Maclea K.S."/>
        </authorList>
    </citation>
    <scope>NUCLEOTIDE SEQUENCE [LARGE SCALE GENOMIC DNA]</scope>
    <source>
        <strain evidence="9 10">Y2</strain>
    </source>
</reference>
<evidence type="ECO:0000256" key="5">
    <source>
        <dbReference type="ARBA" id="ARBA00022490"/>
    </source>
</evidence>
<dbReference type="GO" id="GO:0045936">
    <property type="term" value="P:negative regulation of phosphate metabolic process"/>
    <property type="evidence" value="ECO:0007669"/>
    <property type="project" value="InterPro"/>
</dbReference>
<evidence type="ECO:0000256" key="6">
    <source>
        <dbReference type="ARBA" id="ARBA00022592"/>
    </source>
</evidence>
<dbReference type="InterPro" id="IPR038078">
    <property type="entry name" value="PhoU-like_sf"/>
</dbReference>
<protein>
    <recommendedName>
        <fullName evidence="7">Phosphate-specific transport system accessory protein PhoU</fullName>
    </recommendedName>
</protein>
<dbReference type="NCBIfam" id="TIGR02135">
    <property type="entry name" value="phoU_full"/>
    <property type="match status" value="1"/>
</dbReference>
<evidence type="ECO:0000256" key="3">
    <source>
        <dbReference type="ARBA" id="ARBA00011738"/>
    </source>
</evidence>
<evidence type="ECO:0000256" key="2">
    <source>
        <dbReference type="ARBA" id="ARBA00008107"/>
    </source>
</evidence>
<dbReference type="OrthoDB" id="9814256at2"/>
<evidence type="ECO:0000313" key="10">
    <source>
        <dbReference type="Proteomes" id="UP000310541"/>
    </source>
</evidence>
<comment type="caution">
    <text evidence="9">The sequence shown here is derived from an EMBL/GenBank/DDBJ whole genome shotgun (WGS) entry which is preliminary data.</text>
</comment>
<dbReference type="PANTHER" id="PTHR42930">
    <property type="entry name" value="PHOSPHATE-SPECIFIC TRANSPORT SYSTEM ACCESSORY PROTEIN PHOU"/>
    <property type="match status" value="1"/>
</dbReference>
<dbReference type="InterPro" id="IPR028366">
    <property type="entry name" value="PhoU"/>
</dbReference>
<dbReference type="SUPFAM" id="SSF109755">
    <property type="entry name" value="PhoU-like"/>
    <property type="match status" value="1"/>
</dbReference>
<dbReference type="RefSeq" id="WP_136947544.1">
    <property type="nucleotide sequence ID" value="NZ_SWFM01000003.1"/>
</dbReference>
<dbReference type="EMBL" id="SWFM01000003">
    <property type="protein sequence ID" value="TKD70127.1"/>
    <property type="molecule type" value="Genomic_DNA"/>
</dbReference>
<dbReference type="Pfam" id="PF01895">
    <property type="entry name" value="PhoU"/>
    <property type="match status" value="2"/>
</dbReference>
<feature type="domain" description="PhoU" evidence="8">
    <location>
        <begin position="124"/>
        <end position="206"/>
    </location>
</feature>
<dbReference type="GO" id="GO:0006817">
    <property type="term" value="P:phosphate ion transport"/>
    <property type="evidence" value="ECO:0007669"/>
    <property type="project" value="UniProtKB-KW"/>
</dbReference>
<accession>A0A4U1MHA4</accession>
<sequence>MAVRENFQEQLDEIKSQLLELGSLAQIAVDEAITALKDQNVDKALEIIDNDYKINRLEEEINERAIWLIAKEQPLATDLRRLISALKITTDVERVGDLAVNIAKSIIRIGDKPFVKPIEEIPALAQKTNNMLREVLASFYDEDVNQAMAVADADDEIDNMYGRLVKELLELMTKHPESVSQIQQLSFICRYIERIGDHCTNISESVIYVVKGKRYDLNA</sequence>
<evidence type="ECO:0000256" key="4">
    <source>
        <dbReference type="ARBA" id="ARBA00022448"/>
    </source>
</evidence>
<dbReference type="Proteomes" id="UP000310541">
    <property type="component" value="Unassembled WGS sequence"/>
</dbReference>
<evidence type="ECO:0000313" key="9">
    <source>
        <dbReference type="EMBL" id="TKD70127.1"/>
    </source>
</evidence>
<comment type="function">
    <text evidence="7">Plays a role in the regulation of phosphate uptake.</text>
</comment>
<dbReference type="GO" id="GO:0005737">
    <property type="term" value="C:cytoplasm"/>
    <property type="evidence" value="ECO:0007669"/>
    <property type="project" value="UniProtKB-SubCell"/>
</dbReference>
<keyword evidence="6 7" id="KW-0592">Phosphate transport</keyword>
<feature type="domain" description="PhoU" evidence="8">
    <location>
        <begin position="18"/>
        <end position="105"/>
    </location>
</feature>
<dbReference type="GO" id="GO:0030643">
    <property type="term" value="P:intracellular phosphate ion homeostasis"/>
    <property type="evidence" value="ECO:0007669"/>
    <property type="project" value="InterPro"/>
</dbReference>
<keyword evidence="5 7" id="KW-0963">Cytoplasm</keyword>
<evidence type="ECO:0000259" key="8">
    <source>
        <dbReference type="Pfam" id="PF01895"/>
    </source>
</evidence>
<evidence type="ECO:0000256" key="1">
    <source>
        <dbReference type="ARBA" id="ARBA00004496"/>
    </source>
</evidence>
<comment type="similarity">
    <text evidence="2 7">Belongs to the PhoU family.</text>
</comment>
<dbReference type="PANTHER" id="PTHR42930:SF3">
    <property type="entry name" value="PHOSPHATE-SPECIFIC TRANSPORT SYSTEM ACCESSORY PROTEIN PHOU"/>
    <property type="match status" value="1"/>
</dbReference>
<gene>
    <name evidence="9" type="primary">phoU</name>
    <name evidence="9" type="ORF">FBF83_12785</name>
</gene>
<keyword evidence="4 7" id="KW-0813">Transport</keyword>
<comment type="subcellular location">
    <subcellularLocation>
        <location evidence="1 7">Cytoplasm</location>
    </subcellularLocation>
</comment>
<name>A0A4U1MHA4_9BACL</name>
<comment type="subunit">
    <text evidence="3 7">Homodimer.</text>
</comment>
<dbReference type="FunFam" id="1.20.58.220:FF:000004">
    <property type="entry name" value="Phosphate-specific transport system accessory protein PhoU"/>
    <property type="match status" value="1"/>
</dbReference>
<dbReference type="Gene3D" id="1.20.58.220">
    <property type="entry name" value="Phosphate transport system protein phou homolog 2, domain 2"/>
    <property type="match status" value="1"/>
</dbReference>
<proteinExistence type="inferred from homology"/>
<dbReference type="PIRSF" id="PIRSF003107">
    <property type="entry name" value="PhoU"/>
    <property type="match status" value="1"/>
</dbReference>
<dbReference type="InterPro" id="IPR026022">
    <property type="entry name" value="PhoU_dom"/>
</dbReference>
<evidence type="ECO:0000256" key="7">
    <source>
        <dbReference type="PIRNR" id="PIRNR003107"/>
    </source>
</evidence>
<organism evidence="9 10">
    <name type="scientific">Guptibacillus hwajinpoensis</name>
    <dbReference type="NCBI Taxonomy" id="208199"/>
    <lineage>
        <taxon>Bacteria</taxon>
        <taxon>Bacillati</taxon>
        <taxon>Bacillota</taxon>
        <taxon>Bacilli</taxon>
        <taxon>Bacillales</taxon>
        <taxon>Guptibacillaceae</taxon>
        <taxon>Guptibacillus</taxon>
    </lineage>
</organism>